<dbReference type="RefSeq" id="WP_046487993.1">
    <property type="nucleotide sequence ID" value="NZ_CP011132.1"/>
</dbReference>
<evidence type="ECO:0000313" key="3">
    <source>
        <dbReference type="EMBL" id="AKE60206.1"/>
    </source>
</evidence>
<reference evidence="3 4" key="1">
    <citation type="journal article" date="2013" name="Appl. Microbiol. Biotechnol.">
        <title>Glycerol assimilation and production of 1,3-propanediol by Citrobacter amalonaticus Y19.</title>
        <authorList>
            <person name="Ainala S.K."/>
            <person name="Ashok S."/>
            <person name="Ko Y."/>
            <person name="Park S."/>
        </authorList>
    </citation>
    <scope>NUCLEOTIDE SEQUENCE [LARGE SCALE GENOMIC DNA]</scope>
    <source>
        <strain evidence="3 4">Y19</strain>
    </source>
</reference>
<keyword evidence="1 2" id="KW-0732">Signal</keyword>
<name>A0A0F6TWR0_CITAM</name>
<dbReference type="GO" id="GO:0015288">
    <property type="term" value="F:porin activity"/>
    <property type="evidence" value="ECO:0007669"/>
    <property type="project" value="TreeGrafter"/>
</dbReference>
<dbReference type="OrthoDB" id="5817226at2"/>
<evidence type="ECO:0008006" key="5">
    <source>
        <dbReference type="Google" id="ProtNLM"/>
    </source>
</evidence>
<dbReference type="Pfam" id="PF06178">
    <property type="entry name" value="KdgM"/>
    <property type="match status" value="1"/>
</dbReference>
<dbReference type="KEGG" id="cama:F384_17430"/>
<evidence type="ECO:0000256" key="2">
    <source>
        <dbReference type="SAM" id="SignalP"/>
    </source>
</evidence>
<dbReference type="GO" id="GO:0015772">
    <property type="term" value="P:oligosaccharide transport"/>
    <property type="evidence" value="ECO:0007669"/>
    <property type="project" value="TreeGrafter"/>
</dbReference>
<accession>A0A0F6TWR0</accession>
<evidence type="ECO:0000256" key="1">
    <source>
        <dbReference type="ARBA" id="ARBA00022729"/>
    </source>
</evidence>
<dbReference type="HOGENOM" id="CLU_081853_0_0_6"/>
<dbReference type="AlphaFoldDB" id="A0A0F6TWR0"/>
<sequence>MKRNIVLSLFLFTTAFSATAVMIDFRHEYLDDNKVHRDRIQVSHRFANGVGFFVEGKFKSGGDSTDKPFSDVVDNGSEYSLNYMYKLTPAIDLQPGVEFETTSSKTIYKPYLRGWYKFDSGLYLSARYRYEYARDTTAGKDDEHINRGDIWLGYRWNTLTFEANYVYKQSDVIKYDNKKEDYEYNGRIAWKASAQWTPYVEVGNVAVSPIRDDRESRYRLGLQYTF</sequence>
<organism evidence="3 4">
    <name type="scientific">Citrobacter amalonaticus Y19</name>
    <dbReference type="NCBI Taxonomy" id="1261127"/>
    <lineage>
        <taxon>Bacteria</taxon>
        <taxon>Pseudomonadati</taxon>
        <taxon>Pseudomonadota</taxon>
        <taxon>Gammaproteobacteria</taxon>
        <taxon>Enterobacterales</taxon>
        <taxon>Enterobacteriaceae</taxon>
        <taxon>Citrobacter</taxon>
    </lineage>
</organism>
<dbReference type="GO" id="GO:0009279">
    <property type="term" value="C:cell outer membrane"/>
    <property type="evidence" value="ECO:0007669"/>
    <property type="project" value="TreeGrafter"/>
</dbReference>
<proteinExistence type="predicted"/>
<evidence type="ECO:0000313" key="4">
    <source>
        <dbReference type="Proteomes" id="UP000034085"/>
    </source>
</evidence>
<dbReference type="Proteomes" id="UP000034085">
    <property type="component" value="Chromosome"/>
</dbReference>
<dbReference type="SUPFAM" id="SSF56935">
    <property type="entry name" value="Porins"/>
    <property type="match status" value="1"/>
</dbReference>
<gene>
    <name evidence="3" type="ORF">F384_17430</name>
</gene>
<dbReference type="InterPro" id="IPR009331">
    <property type="entry name" value="Oligogalacturonate-sp_porin"/>
</dbReference>
<feature type="signal peptide" evidence="2">
    <location>
        <begin position="1"/>
        <end position="20"/>
    </location>
</feature>
<dbReference type="PATRIC" id="fig|1261127.3.peg.3645"/>
<protein>
    <recommendedName>
        <fullName evidence="5">Porin</fullName>
    </recommendedName>
</protein>
<dbReference type="EMBL" id="CP011132">
    <property type="protein sequence ID" value="AKE60206.1"/>
    <property type="molecule type" value="Genomic_DNA"/>
</dbReference>
<dbReference type="Gene3D" id="2.40.160.40">
    <property type="entry name" value="monomeric porin ompg"/>
    <property type="match status" value="1"/>
</dbReference>
<dbReference type="InterPro" id="IPR053713">
    <property type="entry name" value="Bact_OM_Channel_sf"/>
</dbReference>
<feature type="chain" id="PRO_5002510257" description="Porin" evidence="2">
    <location>
        <begin position="21"/>
        <end position="226"/>
    </location>
</feature>
<dbReference type="PANTHER" id="PTHR38105">
    <property type="entry name" value="OUTER MEMBRANE PROTEIN-RELATED-RELATED"/>
    <property type="match status" value="1"/>
</dbReference>
<dbReference type="PANTHER" id="PTHR38105:SF5">
    <property type="entry name" value="OUTER MEMBRANE PROTEIN"/>
    <property type="match status" value="1"/>
</dbReference>